<feature type="domain" description="HTH tetR-type" evidence="3">
    <location>
        <begin position="8"/>
        <end position="68"/>
    </location>
</feature>
<evidence type="ECO:0000256" key="1">
    <source>
        <dbReference type="ARBA" id="ARBA00023125"/>
    </source>
</evidence>
<keyword evidence="5" id="KW-1185">Reference proteome</keyword>
<dbReference type="PANTHER" id="PTHR30055:SF226">
    <property type="entry name" value="HTH-TYPE TRANSCRIPTIONAL REGULATOR PKSA"/>
    <property type="match status" value="1"/>
</dbReference>
<organism evidence="4 5">
    <name type="scientific">Mycolicibacterium duvalii</name>
    <dbReference type="NCBI Taxonomy" id="39688"/>
    <lineage>
        <taxon>Bacteria</taxon>
        <taxon>Bacillati</taxon>
        <taxon>Actinomycetota</taxon>
        <taxon>Actinomycetes</taxon>
        <taxon>Mycobacteriales</taxon>
        <taxon>Mycobacteriaceae</taxon>
        <taxon>Mycolicibacterium</taxon>
    </lineage>
</organism>
<dbReference type="Pfam" id="PF00440">
    <property type="entry name" value="TetR_N"/>
    <property type="match status" value="1"/>
</dbReference>
<dbReference type="RefSeq" id="WP_234815447.1">
    <property type="nucleotide sequence ID" value="NZ_AP022563.1"/>
</dbReference>
<dbReference type="PANTHER" id="PTHR30055">
    <property type="entry name" value="HTH-TYPE TRANSCRIPTIONAL REGULATOR RUTR"/>
    <property type="match status" value="1"/>
</dbReference>
<dbReference type="PROSITE" id="PS50977">
    <property type="entry name" value="HTH_TETR_2"/>
    <property type="match status" value="1"/>
</dbReference>
<reference evidence="4 5" key="1">
    <citation type="journal article" date="2019" name="Emerg. Microbes Infect.">
        <title>Comprehensive subspecies identification of 175 nontuberculous mycobacteria species based on 7547 genomic profiles.</title>
        <authorList>
            <person name="Matsumoto Y."/>
            <person name="Kinjo T."/>
            <person name="Motooka D."/>
            <person name="Nabeya D."/>
            <person name="Jung N."/>
            <person name="Uechi K."/>
            <person name="Horii T."/>
            <person name="Iida T."/>
            <person name="Fujita J."/>
            <person name="Nakamura S."/>
        </authorList>
    </citation>
    <scope>NUCLEOTIDE SEQUENCE [LARGE SCALE GENOMIC DNA]</scope>
    <source>
        <strain evidence="4 5">JCM 6396</strain>
    </source>
</reference>
<evidence type="ECO:0000313" key="4">
    <source>
        <dbReference type="EMBL" id="BBX15252.1"/>
    </source>
</evidence>
<sequence length="202" mass="22377">MQKNLAGDRERTAIIEAAYRCLAQPHDRPIRMSTILGRSGLSSRAFYRHFSSKDDLFLALLQQECDALTARLDRIVEDGVGSPADQLSSWIATMFDAVADPQRLMHFAVADSDEVRAAKGYREARERFHDERERSLAEILSRGRRDGTLPLADPGIDALAISALVSRVITGQKVEDRQAFAHARTRVTEFALRAVGALGAGR</sequence>
<dbReference type="AlphaFoldDB" id="A0A7I7JW00"/>
<accession>A0A7I7JW00</accession>
<name>A0A7I7JW00_9MYCO</name>
<evidence type="ECO:0000313" key="5">
    <source>
        <dbReference type="Proteomes" id="UP000467006"/>
    </source>
</evidence>
<evidence type="ECO:0000256" key="2">
    <source>
        <dbReference type="PROSITE-ProRule" id="PRU00335"/>
    </source>
</evidence>
<dbReference type="SUPFAM" id="SSF46689">
    <property type="entry name" value="Homeodomain-like"/>
    <property type="match status" value="1"/>
</dbReference>
<dbReference type="GO" id="GO:0003700">
    <property type="term" value="F:DNA-binding transcription factor activity"/>
    <property type="evidence" value="ECO:0007669"/>
    <property type="project" value="TreeGrafter"/>
</dbReference>
<protein>
    <submittedName>
        <fullName evidence="4">TetR family transcriptional regulator</fullName>
    </submittedName>
</protein>
<dbReference type="Gene3D" id="1.10.357.10">
    <property type="entry name" value="Tetracycline Repressor, domain 2"/>
    <property type="match status" value="1"/>
</dbReference>
<proteinExistence type="predicted"/>
<dbReference type="InterPro" id="IPR009057">
    <property type="entry name" value="Homeodomain-like_sf"/>
</dbReference>
<keyword evidence="1 2" id="KW-0238">DNA-binding</keyword>
<dbReference type="SUPFAM" id="SSF48498">
    <property type="entry name" value="Tetracyclin repressor-like, C-terminal domain"/>
    <property type="match status" value="1"/>
</dbReference>
<dbReference type="InterPro" id="IPR036271">
    <property type="entry name" value="Tet_transcr_reg_TetR-rel_C_sf"/>
</dbReference>
<dbReference type="KEGG" id="mdu:MDUV_01120"/>
<dbReference type="InterPro" id="IPR001647">
    <property type="entry name" value="HTH_TetR"/>
</dbReference>
<dbReference type="Gene3D" id="1.10.10.60">
    <property type="entry name" value="Homeodomain-like"/>
    <property type="match status" value="1"/>
</dbReference>
<dbReference type="InterPro" id="IPR050109">
    <property type="entry name" value="HTH-type_TetR-like_transc_reg"/>
</dbReference>
<dbReference type="Proteomes" id="UP000467006">
    <property type="component" value="Chromosome"/>
</dbReference>
<gene>
    <name evidence="4" type="ORF">MDUV_01120</name>
</gene>
<dbReference type="GO" id="GO:0000976">
    <property type="term" value="F:transcription cis-regulatory region binding"/>
    <property type="evidence" value="ECO:0007669"/>
    <property type="project" value="TreeGrafter"/>
</dbReference>
<evidence type="ECO:0000259" key="3">
    <source>
        <dbReference type="PROSITE" id="PS50977"/>
    </source>
</evidence>
<dbReference type="EMBL" id="AP022563">
    <property type="protein sequence ID" value="BBX15252.1"/>
    <property type="molecule type" value="Genomic_DNA"/>
</dbReference>
<feature type="DNA-binding region" description="H-T-H motif" evidence="2">
    <location>
        <begin position="31"/>
        <end position="50"/>
    </location>
</feature>